<evidence type="ECO:0000313" key="3">
    <source>
        <dbReference type="EMBL" id="SFM63800.1"/>
    </source>
</evidence>
<dbReference type="RefSeq" id="WP_093393886.1">
    <property type="nucleotide sequence ID" value="NZ_FOUU01000002.1"/>
</dbReference>
<dbReference type="InterPro" id="IPR006016">
    <property type="entry name" value="UspA"/>
</dbReference>
<accession>A0A1I4SHL2</accession>
<feature type="domain" description="UspA" evidence="2">
    <location>
        <begin position="153"/>
        <end position="271"/>
    </location>
</feature>
<evidence type="ECO:0000259" key="2">
    <source>
        <dbReference type="Pfam" id="PF00582"/>
    </source>
</evidence>
<dbReference type="Pfam" id="PF00582">
    <property type="entry name" value="Usp"/>
    <property type="match status" value="2"/>
</dbReference>
<protein>
    <submittedName>
        <fullName evidence="3">Nucleotide-binding universal stress protein, UspA family</fullName>
    </submittedName>
</protein>
<evidence type="ECO:0000256" key="1">
    <source>
        <dbReference type="ARBA" id="ARBA00008791"/>
    </source>
</evidence>
<sequence>MNRHVLVTVSDNPSYLYGVRFVAGFFRNVEKLKVTLFYVAPPEAMAGKKEEDGEKELIARVKEALATAEHILVQNGFKRENIEFKITSRKFGTVKDIIREGRQGLYDAVVLGRRGYTIFEKLFSYSVSREILERPIPFPVWICREFEKDRRGCLVCVDGSEAAFAVTDHVGFMLSEESLHHITVLHVLETREKEEEGAGILEKAVEMLRENGVPAERISVEMVAGGKPADVILDKLKREKYAVVAMGKTGRGEKKGWFRGSCCDVILNHLKGFCLWVGR</sequence>
<dbReference type="AlphaFoldDB" id="A0A1I4SHL2"/>
<proteinExistence type="inferred from homology"/>
<reference evidence="3 4" key="1">
    <citation type="submission" date="2016-10" db="EMBL/GenBank/DDBJ databases">
        <authorList>
            <person name="de Groot N.N."/>
        </authorList>
    </citation>
    <scope>NUCLEOTIDE SEQUENCE [LARGE SCALE GENOMIC DNA]</scope>
    <source>
        <strain evidence="3 4">DSM 9990</strain>
    </source>
</reference>
<dbReference type="STRING" id="39841.SAMN05660836_00962"/>
<dbReference type="CDD" id="cd00293">
    <property type="entry name" value="USP-like"/>
    <property type="match status" value="2"/>
</dbReference>
<feature type="domain" description="UspA" evidence="2">
    <location>
        <begin position="1"/>
        <end position="144"/>
    </location>
</feature>
<dbReference type="InterPro" id="IPR014729">
    <property type="entry name" value="Rossmann-like_a/b/a_fold"/>
</dbReference>
<dbReference type="Proteomes" id="UP000199611">
    <property type="component" value="Unassembled WGS sequence"/>
</dbReference>
<comment type="similarity">
    <text evidence="1">Belongs to the universal stress protein A family.</text>
</comment>
<organism evidence="3 4">
    <name type="scientific">Thermodesulforhabdus norvegica</name>
    <dbReference type="NCBI Taxonomy" id="39841"/>
    <lineage>
        <taxon>Bacteria</taxon>
        <taxon>Pseudomonadati</taxon>
        <taxon>Thermodesulfobacteriota</taxon>
        <taxon>Syntrophobacteria</taxon>
        <taxon>Syntrophobacterales</taxon>
        <taxon>Thermodesulforhabdaceae</taxon>
        <taxon>Thermodesulforhabdus</taxon>
    </lineage>
</organism>
<evidence type="ECO:0000313" key="4">
    <source>
        <dbReference type="Proteomes" id="UP000199611"/>
    </source>
</evidence>
<dbReference type="SUPFAM" id="SSF52402">
    <property type="entry name" value="Adenine nucleotide alpha hydrolases-like"/>
    <property type="match status" value="2"/>
</dbReference>
<gene>
    <name evidence="3" type="ORF">SAMN05660836_00962</name>
</gene>
<dbReference type="OrthoDB" id="5430193at2"/>
<dbReference type="PANTHER" id="PTHR46268:SF6">
    <property type="entry name" value="UNIVERSAL STRESS PROTEIN UP12"/>
    <property type="match status" value="1"/>
</dbReference>
<dbReference type="EMBL" id="FOUU01000002">
    <property type="protein sequence ID" value="SFM63800.1"/>
    <property type="molecule type" value="Genomic_DNA"/>
</dbReference>
<keyword evidence="4" id="KW-1185">Reference proteome</keyword>
<dbReference type="PANTHER" id="PTHR46268">
    <property type="entry name" value="STRESS RESPONSE PROTEIN NHAX"/>
    <property type="match status" value="1"/>
</dbReference>
<dbReference type="Gene3D" id="3.40.50.620">
    <property type="entry name" value="HUPs"/>
    <property type="match status" value="2"/>
</dbReference>
<name>A0A1I4SHL2_9BACT</name>